<evidence type="ECO:0000256" key="4">
    <source>
        <dbReference type="ARBA" id="ARBA00022741"/>
    </source>
</evidence>
<dbReference type="Gene3D" id="3.30.200.20">
    <property type="entry name" value="Phosphorylase Kinase, domain 1"/>
    <property type="match status" value="1"/>
</dbReference>
<name>A0A7R6PSI5_9BACT</name>
<evidence type="ECO:0000313" key="10">
    <source>
        <dbReference type="EMBL" id="BBB31827.1"/>
    </source>
</evidence>
<dbReference type="NCBIfam" id="TIGR00081">
    <property type="entry name" value="purC"/>
    <property type="match status" value="1"/>
</dbReference>
<evidence type="ECO:0000256" key="6">
    <source>
        <dbReference type="ARBA" id="ARBA00022840"/>
    </source>
</evidence>
<dbReference type="PANTHER" id="PTHR43700">
    <property type="entry name" value="PHOSPHORIBOSYLAMINOIMIDAZOLE-SUCCINOCARBOXAMIDE SYNTHASE"/>
    <property type="match status" value="1"/>
</dbReference>
<protein>
    <recommendedName>
        <fullName evidence="8">Phosphoribosylaminoimidazole-succinocarboxamide synthase</fullName>
        <ecNumber evidence="8">6.3.2.6</ecNumber>
    </recommendedName>
    <alternativeName>
        <fullName evidence="8">SAICAR synthetase</fullName>
    </alternativeName>
</protein>
<evidence type="ECO:0000256" key="8">
    <source>
        <dbReference type="HAMAP-Rule" id="MF_00137"/>
    </source>
</evidence>
<dbReference type="Pfam" id="PF01259">
    <property type="entry name" value="SAICAR_synt"/>
    <property type="match status" value="1"/>
</dbReference>
<dbReference type="UniPathway" id="UPA00074">
    <property type="reaction ID" value="UER00131"/>
</dbReference>
<dbReference type="GO" id="GO:0005524">
    <property type="term" value="F:ATP binding"/>
    <property type="evidence" value="ECO:0007669"/>
    <property type="project" value="UniProtKB-KW"/>
</dbReference>
<sequence length="300" mass="34523">MRKLFSGETMIIEELNLVKQGKVRDIYSIGDNLLFVATDRISAFDVVLGSEIPDKGRVLNLISAFWFDKTSHIVKNHMIEWNFNNFPEELKKYGYLKNRSMIVKKAKPLPVECIVRGYLVGSGYKEYKNQGTVCGIKLPEGLNLASKLDEPIFTPSTKAESGHDENISFEKMKEIIGEEKANKVRDISLALYKFAYEYAYERGIIIADTKFEFGEIGGEIILIDEALTPDSSRFWPVEGYREGENPPSFDKQYGRDYLESIKWNKKPPAPELPKEVIENTRKKYFEAFHKLTGKKMEEYL</sequence>
<dbReference type="PROSITE" id="PS01058">
    <property type="entry name" value="SAICAR_SYNTHETASE_2"/>
    <property type="match status" value="1"/>
</dbReference>
<gene>
    <name evidence="8" type="primary">purC</name>
    <name evidence="10" type="ORF">TTHT_0199</name>
</gene>
<comment type="catalytic activity">
    <reaction evidence="7 8">
        <text>5-amino-1-(5-phospho-D-ribosyl)imidazole-4-carboxylate + L-aspartate + ATP = (2S)-2-[5-amino-1-(5-phospho-beta-D-ribosyl)imidazole-4-carboxamido]succinate + ADP + phosphate + 2 H(+)</text>
        <dbReference type="Rhea" id="RHEA:22628"/>
        <dbReference type="ChEBI" id="CHEBI:15378"/>
        <dbReference type="ChEBI" id="CHEBI:29991"/>
        <dbReference type="ChEBI" id="CHEBI:30616"/>
        <dbReference type="ChEBI" id="CHEBI:43474"/>
        <dbReference type="ChEBI" id="CHEBI:58443"/>
        <dbReference type="ChEBI" id="CHEBI:77657"/>
        <dbReference type="ChEBI" id="CHEBI:456216"/>
        <dbReference type="EC" id="6.3.2.6"/>
    </reaction>
</comment>
<dbReference type="Gene3D" id="3.30.470.20">
    <property type="entry name" value="ATP-grasp fold, B domain"/>
    <property type="match status" value="1"/>
</dbReference>
<keyword evidence="6 8" id="KW-0067">ATP-binding</keyword>
<dbReference type="SUPFAM" id="SSF56104">
    <property type="entry name" value="SAICAR synthase-like"/>
    <property type="match status" value="1"/>
</dbReference>
<evidence type="ECO:0000313" key="11">
    <source>
        <dbReference type="Proteomes" id="UP000595564"/>
    </source>
</evidence>
<comment type="similarity">
    <text evidence="2 8">Belongs to the SAICAR synthetase family.</text>
</comment>
<feature type="domain" description="SAICAR synthetase/ADE2 N-terminal" evidence="9">
    <location>
        <begin position="18"/>
        <end position="267"/>
    </location>
</feature>
<dbReference type="GO" id="GO:0005737">
    <property type="term" value="C:cytoplasm"/>
    <property type="evidence" value="ECO:0007669"/>
    <property type="project" value="TreeGrafter"/>
</dbReference>
<dbReference type="GO" id="GO:0004639">
    <property type="term" value="F:phosphoribosylaminoimidazolesuccinocarboxamide synthase activity"/>
    <property type="evidence" value="ECO:0007669"/>
    <property type="project" value="UniProtKB-UniRule"/>
</dbReference>
<evidence type="ECO:0000256" key="1">
    <source>
        <dbReference type="ARBA" id="ARBA00004672"/>
    </source>
</evidence>
<accession>A0A7R6PSI5</accession>
<keyword evidence="3 8" id="KW-0436">Ligase</keyword>
<comment type="pathway">
    <text evidence="1 8">Purine metabolism; IMP biosynthesis via de novo pathway; 5-amino-1-(5-phospho-D-ribosyl)imidazole-4-carboxamide from 5-amino-1-(5-phospho-D-ribosyl)imidazole-4-carboxylate: step 1/2.</text>
</comment>
<dbReference type="InterPro" id="IPR018236">
    <property type="entry name" value="SAICAR_synthetase_CS"/>
</dbReference>
<dbReference type="FunFam" id="3.30.470.20:FF:000015">
    <property type="entry name" value="Phosphoribosylaminoimidazole-succinocarboxamide synthase"/>
    <property type="match status" value="1"/>
</dbReference>
<dbReference type="EC" id="6.3.2.6" evidence="8"/>
<dbReference type="EMBL" id="AP017470">
    <property type="protein sequence ID" value="BBB31827.1"/>
    <property type="molecule type" value="Genomic_DNA"/>
</dbReference>
<evidence type="ECO:0000256" key="3">
    <source>
        <dbReference type="ARBA" id="ARBA00022598"/>
    </source>
</evidence>
<dbReference type="AlphaFoldDB" id="A0A7R6PSI5"/>
<organism evidence="10 11">
    <name type="scientific">Thermotomaculum hydrothermale</name>
    <dbReference type="NCBI Taxonomy" id="981385"/>
    <lineage>
        <taxon>Bacteria</taxon>
        <taxon>Pseudomonadati</taxon>
        <taxon>Acidobacteriota</taxon>
        <taxon>Holophagae</taxon>
        <taxon>Thermotomaculales</taxon>
        <taxon>Thermotomaculaceae</taxon>
        <taxon>Thermotomaculum</taxon>
    </lineage>
</organism>
<dbReference type="InterPro" id="IPR028923">
    <property type="entry name" value="SAICAR_synt/ADE2_N"/>
</dbReference>
<dbReference type="Proteomes" id="UP000595564">
    <property type="component" value="Chromosome"/>
</dbReference>
<proteinExistence type="inferred from homology"/>
<dbReference type="CDD" id="cd01414">
    <property type="entry name" value="SAICAR_synt_Sc"/>
    <property type="match status" value="1"/>
</dbReference>
<evidence type="ECO:0000256" key="5">
    <source>
        <dbReference type="ARBA" id="ARBA00022755"/>
    </source>
</evidence>
<dbReference type="GO" id="GO:0006189">
    <property type="term" value="P:'de novo' IMP biosynthetic process"/>
    <property type="evidence" value="ECO:0007669"/>
    <property type="project" value="UniProtKB-UniRule"/>
</dbReference>
<dbReference type="NCBIfam" id="NF010568">
    <property type="entry name" value="PRK13961.1"/>
    <property type="match status" value="1"/>
</dbReference>
<dbReference type="PANTHER" id="PTHR43700:SF1">
    <property type="entry name" value="PHOSPHORIBOSYLAMINOIMIDAZOLE-SUCCINOCARBOXAMIDE SYNTHASE"/>
    <property type="match status" value="1"/>
</dbReference>
<keyword evidence="5 8" id="KW-0658">Purine biosynthesis</keyword>
<evidence type="ECO:0000256" key="7">
    <source>
        <dbReference type="ARBA" id="ARBA00048475"/>
    </source>
</evidence>
<dbReference type="InterPro" id="IPR001636">
    <property type="entry name" value="SAICAR_synth"/>
</dbReference>
<evidence type="ECO:0000259" key="9">
    <source>
        <dbReference type="Pfam" id="PF01259"/>
    </source>
</evidence>
<reference evidence="10 11" key="1">
    <citation type="journal article" date="2012" name="Extremophiles">
        <title>Thermotomaculum hydrothermale gen. nov., sp. nov., a novel heterotrophic thermophile within the phylum Acidobacteria from a deep-sea hydrothermal vent chimney in the Southern Okinawa Trough.</title>
        <authorList>
            <person name="Izumi H."/>
            <person name="Nunoura T."/>
            <person name="Miyazaki M."/>
            <person name="Mino S."/>
            <person name="Toki T."/>
            <person name="Takai K."/>
            <person name="Sako Y."/>
            <person name="Sawabe T."/>
            <person name="Nakagawa S."/>
        </authorList>
    </citation>
    <scope>NUCLEOTIDE SEQUENCE [LARGE SCALE GENOMIC DNA]</scope>
    <source>
        <strain evidence="10 11">AC55</strain>
    </source>
</reference>
<keyword evidence="11" id="KW-1185">Reference proteome</keyword>
<dbReference type="KEGG" id="thyd:TTHT_0199"/>
<evidence type="ECO:0000256" key="2">
    <source>
        <dbReference type="ARBA" id="ARBA00010190"/>
    </source>
</evidence>
<dbReference type="HAMAP" id="MF_00137">
    <property type="entry name" value="SAICAR_synth"/>
    <property type="match status" value="1"/>
</dbReference>
<keyword evidence="4 8" id="KW-0547">Nucleotide-binding</keyword>